<evidence type="ECO:0000256" key="4">
    <source>
        <dbReference type="ARBA" id="ARBA00022786"/>
    </source>
</evidence>
<dbReference type="OrthoDB" id="2420415at2759"/>
<evidence type="ECO:0000313" key="9">
    <source>
        <dbReference type="EMBL" id="CZR57445.1"/>
    </source>
</evidence>
<dbReference type="Pfam" id="PF00443">
    <property type="entry name" value="UCH"/>
    <property type="match status" value="2"/>
</dbReference>
<dbReference type="InterPro" id="IPR018200">
    <property type="entry name" value="USP_CS"/>
</dbReference>
<evidence type="ECO:0000256" key="2">
    <source>
        <dbReference type="ARBA" id="ARBA00012759"/>
    </source>
</evidence>
<keyword evidence="5" id="KW-0378">Hydrolase</keyword>
<sequence>MAAPGKSAPRLITDLLDYDPRWPLKGAGNLLADAPQQYKGETIYRKDERACRHSLCRKDTQTTAPVSNNEEPTTEKEYVVSAYCSRCRYHFKIIVELWHKTEGRTLCHLSDTENPLHHLRLVESIDGKAYKAAKGPNKYDLLTEAHRFACTGSRCGIVVEIRVSPPRLPKSVTKDIMDPAIVYQRGQREMKKEPERYVGQQPVAPSSAIGYLRQYLTDAKTTRDTGEIKRIARRNKKYMLAFADECDTLFTYLDFTPVEEPADEPGEEATHFWQLPVIDDKNRNFLEDVILELDMLLTARPPQEKQAHGIRYNPVSPIPALKDIERSLGYFDYPKRSRTVDLSKEEHPHYLSLGAVDDFTDVFLEWAYDRQCQCDPANKPYYLDCLQDIAAGRGSSDLQMKVAMATSTGEYGLKAIEDAYKFFALDPHTQEGDDHIMGTYRSRIESAPRQKDEARNCLLVIAKHRNSEKIEALANDRTMSYEEALEFLNVNAETDSDSIEAAAIAISLDADKSRVAKALQVIANKRNGDFTLSRAAATMESGSGGFSLDIGDAYKRLQISNRTVPDETIFAYYQSLADGAPSGSKDSFTEALRTIALERQSAFLLRKLDDPNADVQATTAEPVGLDNIGNTCYLNSLLQYYYTVKPVRDMVIDFENHRMPLTMENIKNKRVGGRIVAKSEIVKAQKFVAELHNLFENLKTASSRSVKPTRELAELTIFSSLTEANFRRASISSPSGPPNIASIMNMDGPVYGPQWPPPKEASQASSATAEDDIEMVDRPGEKQTDAADDSSEATLVEYDPLPTYNEATVEKGDQKPLSDEKDAQDLMQSVEPTELEGDAVMVNGDTTSDEPEKIPAAPEKPPPIPPRNKSGLVISTTETKDLIPDDDLWRFGTQQDVTEVIGNVTFRMQCAIKPTSIEDGSGEQIDVIRDTFFGSSTTYTQKAQSLEKKVEAWPTIIVYPGKGVVRDIYEAIDVVFDEQKVEVDNTICPQYSCISKLPPVLQIQIQRTDYDKDSQRSSKNRTAVVFPETIYLDRYIDTGDPTSAIMKRRRETWKWKEKLRRLEARKEALENSKDEINVPDALLATKDFLKSLQEEEIEGIDIDPSLPDLLEERIAEIAAEMEDISRKIAALKQSLREQFTDMREHEYKLHSVFIHRGEAGGGHYWVYIYDFEHDIWREYNDEYVTEVKDRSRIFDQQGAAGGTPYYLVYVRSADKQDLVDAVCRDVQEIQMTDVTEVTEWNGQSQNDTAMVNGTEFPNEDDQVRHIEHANPRPLRPKPPVSNAVDGTWDHQWGDQQVTELDAHGKKW</sequence>
<dbReference type="GO" id="GO:0061136">
    <property type="term" value="P:regulation of proteasomal protein catabolic process"/>
    <property type="evidence" value="ECO:0007669"/>
    <property type="project" value="TreeGrafter"/>
</dbReference>
<feature type="compositionally biased region" description="Basic and acidic residues" evidence="7">
    <location>
        <begin position="775"/>
        <end position="785"/>
    </location>
</feature>
<evidence type="ECO:0000256" key="5">
    <source>
        <dbReference type="ARBA" id="ARBA00022801"/>
    </source>
</evidence>
<dbReference type="Gene3D" id="3.90.70.10">
    <property type="entry name" value="Cysteine proteinases"/>
    <property type="match status" value="2"/>
</dbReference>
<keyword evidence="10" id="KW-1185">Reference proteome</keyword>
<comment type="catalytic activity">
    <reaction evidence="1">
        <text>Thiol-dependent hydrolysis of ester, thioester, amide, peptide and isopeptide bonds formed by the C-terminal Gly of ubiquitin (a 76-residue protein attached to proteins as an intracellular targeting signal).</text>
        <dbReference type="EC" id="3.4.19.12"/>
    </reaction>
</comment>
<dbReference type="EMBL" id="FJOG01000010">
    <property type="protein sequence ID" value="CZR57445.1"/>
    <property type="molecule type" value="Genomic_DNA"/>
</dbReference>
<dbReference type="PANTHER" id="PTHR43982:SF6">
    <property type="entry name" value="UBIQUITIN CARBOXYL-TERMINAL HYDROLASE 2-RELATED"/>
    <property type="match status" value="1"/>
</dbReference>
<dbReference type="SUPFAM" id="SSF54001">
    <property type="entry name" value="Cysteine proteinases"/>
    <property type="match status" value="1"/>
</dbReference>
<gene>
    <name evidence="9" type="ORF">PAC_07334</name>
</gene>
<feature type="domain" description="USP" evidence="8">
    <location>
        <begin position="623"/>
        <end position="1212"/>
    </location>
</feature>
<accession>A0A1L7WXG8</accession>
<dbReference type="PROSITE" id="PS00973">
    <property type="entry name" value="USP_2"/>
    <property type="match status" value="1"/>
</dbReference>
<keyword evidence="6" id="KW-0788">Thiol protease</keyword>
<feature type="region of interest" description="Disordered" evidence="7">
    <location>
        <begin position="746"/>
        <end position="823"/>
    </location>
</feature>
<evidence type="ECO:0000256" key="6">
    <source>
        <dbReference type="ARBA" id="ARBA00022807"/>
    </source>
</evidence>
<dbReference type="InterPro" id="IPR025305">
    <property type="entry name" value="UCH_repeat_domain"/>
</dbReference>
<reference evidence="9 10" key="1">
    <citation type="submission" date="2016-03" db="EMBL/GenBank/DDBJ databases">
        <authorList>
            <person name="Ploux O."/>
        </authorList>
    </citation>
    <scope>NUCLEOTIDE SEQUENCE [LARGE SCALE GENOMIC DNA]</scope>
    <source>
        <strain evidence="9 10">UAMH 11012</strain>
    </source>
</reference>
<dbReference type="Proteomes" id="UP000184330">
    <property type="component" value="Unassembled WGS sequence"/>
</dbReference>
<dbReference type="InterPro" id="IPR028889">
    <property type="entry name" value="USP"/>
</dbReference>
<keyword evidence="4" id="KW-0833">Ubl conjugation pathway</keyword>
<dbReference type="PROSITE" id="PS50235">
    <property type="entry name" value="USP_3"/>
    <property type="match status" value="1"/>
</dbReference>
<feature type="region of interest" description="Disordered" evidence="7">
    <location>
        <begin position="845"/>
        <end position="870"/>
    </location>
</feature>
<dbReference type="PROSITE" id="PS00972">
    <property type="entry name" value="USP_1"/>
    <property type="match status" value="1"/>
</dbReference>
<proteinExistence type="predicted"/>
<organism evidence="9 10">
    <name type="scientific">Phialocephala subalpina</name>
    <dbReference type="NCBI Taxonomy" id="576137"/>
    <lineage>
        <taxon>Eukaryota</taxon>
        <taxon>Fungi</taxon>
        <taxon>Dikarya</taxon>
        <taxon>Ascomycota</taxon>
        <taxon>Pezizomycotina</taxon>
        <taxon>Leotiomycetes</taxon>
        <taxon>Helotiales</taxon>
        <taxon>Mollisiaceae</taxon>
        <taxon>Phialocephala</taxon>
        <taxon>Phialocephala fortinii species complex</taxon>
    </lineage>
</organism>
<dbReference type="GO" id="GO:0070628">
    <property type="term" value="F:proteasome binding"/>
    <property type="evidence" value="ECO:0007669"/>
    <property type="project" value="TreeGrafter"/>
</dbReference>
<keyword evidence="3" id="KW-0645">Protease</keyword>
<evidence type="ECO:0000256" key="3">
    <source>
        <dbReference type="ARBA" id="ARBA00022670"/>
    </source>
</evidence>
<evidence type="ECO:0000256" key="7">
    <source>
        <dbReference type="SAM" id="MobiDB-lite"/>
    </source>
</evidence>
<evidence type="ECO:0000256" key="1">
    <source>
        <dbReference type="ARBA" id="ARBA00000707"/>
    </source>
</evidence>
<protein>
    <recommendedName>
        <fullName evidence="2">ubiquitinyl hydrolase 1</fullName>
        <ecNumber evidence="2">3.4.19.12</ecNumber>
    </recommendedName>
</protein>
<dbReference type="EC" id="3.4.19.12" evidence="2"/>
<dbReference type="FunFam" id="3.90.70.10:FF:000122">
    <property type="entry name" value="Ubiquitin carboxyl-terminal hydrolase 2"/>
    <property type="match status" value="1"/>
</dbReference>
<dbReference type="InterPro" id="IPR001394">
    <property type="entry name" value="Peptidase_C19_UCH"/>
</dbReference>
<feature type="compositionally biased region" description="Basic and acidic residues" evidence="7">
    <location>
        <begin position="808"/>
        <end position="823"/>
    </location>
</feature>
<evidence type="ECO:0000313" key="10">
    <source>
        <dbReference type="Proteomes" id="UP000184330"/>
    </source>
</evidence>
<dbReference type="InterPro" id="IPR044635">
    <property type="entry name" value="UBP14-like"/>
</dbReference>
<name>A0A1L7WXG8_9HELO</name>
<dbReference type="GO" id="GO:0004843">
    <property type="term" value="F:cysteine-type deubiquitinase activity"/>
    <property type="evidence" value="ECO:0007669"/>
    <property type="project" value="UniProtKB-EC"/>
</dbReference>
<dbReference type="PANTHER" id="PTHR43982">
    <property type="entry name" value="UBIQUITIN CARBOXYL-TERMINAL HYDROLASE"/>
    <property type="match status" value="1"/>
</dbReference>
<dbReference type="GO" id="GO:0043161">
    <property type="term" value="P:proteasome-mediated ubiquitin-dependent protein catabolic process"/>
    <property type="evidence" value="ECO:0007669"/>
    <property type="project" value="InterPro"/>
</dbReference>
<dbReference type="GO" id="GO:0016579">
    <property type="term" value="P:protein deubiquitination"/>
    <property type="evidence" value="ECO:0007669"/>
    <property type="project" value="InterPro"/>
</dbReference>
<dbReference type="InterPro" id="IPR038765">
    <property type="entry name" value="Papain-like_cys_pep_sf"/>
</dbReference>
<evidence type="ECO:0000259" key="8">
    <source>
        <dbReference type="PROSITE" id="PS50235"/>
    </source>
</evidence>
<dbReference type="CDD" id="cd02666">
    <property type="entry name" value="Peptidase_C19J"/>
    <property type="match status" value="1"/>
</dbReference>
<dbReference type="STRING" id="576137.A0A1L7WXG8"/>
<dbReference type="Pfam" id="PF13446">
    <property type="entry name" value="RPT"/>
    <property type="match status" value="3"/>
</dbReference>